<evidence type="ECO:0000256" key="1">
    <source>
        <dbReference type="ARBA" id="ARBA00023015"/>
    </source>
</evidence>
<evidence type="ECO:0000256" key="2">
    <source>
        <dbReference type="ARBA" id="ARBA00023125"/>
    </source>
</evidence>
<keyword evidence="3" id="KW-0804">Transcription</keyword>
<dbReference type="PROSITE" id="PS50956">
    <property type="entry name" value="HTH_ASNC_2"/>
    <property type="match status" value="1"/>
</dbReference>
<proteinExistence type="predicted"/>
<evidence type="ECO:0000259" key="4">
    <source>
        <dbReference type="PROSITE" id="PS50956"/>
    </source>
</evidence>
<dbReference type="Pfam" id="PF13404">
    <property type="entry name" value="HTH_AsnC-type"/>
    <property type="match status" value="1"/>
</dbReference>
<dbReference type="InterPro" id="IPR036390">
    <property type="entry name" value="WH_DNA-bd_sf"/>
</dbReference>
<dbReference type="SUPFAM" id="SSF46785">
    <property type="entry name" value="Winged helix' DNA-binding domain"/>
    <property type="match status" value="1"/>
</dbReference>
<reference evidence="5" key="1">
    <citation type="submission" date="2024-05" db="EMBL/GenBank/DDBJ databases">
        <title>Isolation and characterization of Sporomusa carbonis sp. nov., a carboxydotrophic hydrogenogen in the genus of Sporomusa isolated from a charcoal burning pile.</title>
        <authorList>
            <person name="Boeer T."/>
            <person name="Rosenbaum F."/>
            <person name="Eysell L."/>
            <person name="Mueller V."/>
            <person name="Daniel R."/>
            <person name="Poehlein A."/>
        </authorList>
    </citation>
    <scope>NUCLEOTIDE SEQUENCE [LARGE SCALE GENOMIC DNA]</scope>
    <source>
        <strain evidence="5">DSM 3132</strain>
    </source>
</reference>
<dbReference type="InterPro" id="IPR011008">
    <property type="entry name" value="Dimeric_a/b-barrel"/>
</dbReference>
<gene>
    <name evidence="5" type="primary">lrp_1</name>
    <name evidence="5" type="ORF">SPACI_037390</name>
</gene>
<dbReference type="Proteomes" id="UP000216052">
    <property type="component" value="Chromosome"/>
</dbReference>
<dbReference type="InterPro" id="IPR000485">
    <property type="entry name" value="AsnC-type_HTH_dom"/>
</dbReference>
<dbReference type="SMART" id="SM00344">
    <property type="entry name" value="HTH_ASNC"/>
    <property type="match status" value="1"/>
</dbReference>
<dbReference type="PRINTS" id="PR00033">
    <property type="entry name" value="HTHASNC"/>
</dbReference>
<feature type="domain" description="HTH asnC-type" evidence="4">
    <location>
        <begin position="12"/>
        <end position="75"/>
    </location>
</feature>
<keyword evidence="2" id="KW-0238">DNA-binding</keyword>
<dbReference type="EMBL" id="CP155571">
    <property type="protein sequence ID" value="XFO73632.1"/>
    <property type="molecule type" value="Genomic_DNA"/>
</dbReference>
<accession>A0ABZ3J6W4</accession>
<evidence type="ECO:0000313" key="5">
    <source>
        <dbReference type="EMBL" id="XFO73632.1"/>
    </source>
</evidence>
<dbReference type="SUPFAM" id="SSF54909">
    <property type="entry name" value="Dimeric alpha+beta barrel"/>
    <property type="match status" value="1"/>
</dbReference>
<evidence type="ECO:0000256" key="3">
    <source>
        <dbReference type="ARBA" id="ARBA00023163"/>
    </source>
</evidence>
<name>A0ABZ3J6W4_SPOA4</name>
<organism evidence="5 6">
    <name type="scientific">Sporomusa acidovorans (strain ATCC 49682 / DSM 3132 / Mol)</name>
    <dbReference type="NCBI Taxonomy" id="1123286"/>
    <lineage>
        <taxon>Bacteria</taxon>
        <taxon>Bacillati</taxon>
        <taxon>Bacillota</taxon>
        <taxon>Negativicutes</taxon>
        <taxon>Selenomonadales</taxon>
        <taxon>Sporomusaceae</taxon>
        <taxon>Sporomusa</taxon>
    </lineage>
</organism>
<sequence length="161" mass="17865">MLKHLKKVNLMIDNNDMKLIGRLMIQARSTWAELGTYLGLSAPAVADRVRKLEETQIITGYSALIDPEAVGCGLAAFISVTLEQGEQRSAFLDLVKQQAQIQECHHVAGAQDYILKVRCRNTRDLESLIGEKLKAFPGVKTQTTVVLSTFKETPVLPLSRE</sequence>
<dbReference type="InterPro" id="IPR019887">
    <property type="entry name" value="Tscrpt_reg_AsnC/Lrp_C"/>
</dbReference>
<dbReference type="InterPro" id="IPR036388">
    <property type="entry name" value="WH-like_DNA-bd_sf"/>
</dbReference>
<dbReference type="Pfam" id="PF01037">
    <property type="entry name" value="AsnC_trans_reg"/>
    <property type="match status" value="1"/>
</dbReference>
<dbReference type="Gene3D" id="1.10.10.10">
    <property type="entry name" value="Winged helix-like DNA-binding domain superfamily/Winged helix DNA-binding domain"/>
    <property type="match status" value="1"/>
</dbReference>
<keyword evidence="1" id="KW-0805">Transcription regulation</keyword>
<evidence type="ECO:0000313" key="6">
    <source>
        <dbReference type="Proteomes" id="UP000216052"/>
    </source>
</evidence>
<dbReference type="InterPro" id="IPR019888">
    <property type="entry name" value="Tscrpt_reg_AsnC-like"/>
</dbReference>
<dbReference type="PANTHER" id="PTHR30154:SF53">
    <property type="entry name" value="HTH-TYPE TRANSCRIPTIONAL REGULATOR LRPC"/>
    <property type="match status" value="1"/>
</dbReference>
<dbReference type="Gene3D" id="3.30.70.920">
    <property type="match status" value="1"/>
</dbReference>
<dbReference type="PANTHER" id="PTHR30154">
    <property type="entry name" value="LEUCINE-RESPONSIVE REGULATORY PROTEIN"/>
    <property type="match status" value="1"/>
</dbReference>
<keyword evidence="6" id="KW-1185">Reference proteome</keyword>
<protein>
    <submittedName>
        <fullName evidence="5">Leucine-responsive regulatory protein</fullName>
    </submittedName>
</protein>